<keyword evidence="1" id="KW-0472">Membrane</keyword>
<feature type="transmembrane region" description="Helical" evidence="1">
    <location>
        <begin position="6"/>
        <end position="24"/>
    </location>
</feature>
<protein>
    <submittedName>
        <fullName evidence="2">Uncharacterized protein</fullName>
    </submittedName>
</protein>
<organism evidence="2 3">
    <name type="scientific">Colletotrichum liriopes</name>
    <dbReference type="NCBI Taxonomy" id="708192"/>
    <lineage>
        <taxon>Eukaryota</taxon>
        <taxon>Fungi</taxon>
        <taxon>Dikarya</taxon>
        <taxon>Ascomycota</taxon>
        <taxon>Pezizomycotina</taxon>
        <taxon>Sordariomycetes</taxon>
        <taxon>Hypocreomycetidae</taxon>
        <taxon>Glomerellales</taxon>
        <taxon>Glomerellaceae</taxon>
        <taxon>Colletotrichum</taxon>
        <taxon>Colletotrichum spaethianum species complex</taxon>
    </lineage>
</organism>
<evidence type="ECO:0000313" key="2">
    <source>
        <dbReference type="EMBL" id="GJC84424.1"/>
    </source>
</evidence>
<evidence type="ECO:0000313" key="3">
    <source>
        <dbReference type="Proteomes" id="UP001055172"/>
    </source>
</evidence>
<keyword evidence="3" id="KW-1185">Reference proteome</keyword>
<keyword evidence="1" id="KW-1133">Transmembrane helix</keyword>
<dbReference type="EMBL" id="BPPX01000014">
    <property type="protein sequence ID" value="GJC84424.1"/>
    <property type="molecule type" value="Genomic_DNA"/>
</dbReference>
<gene>
    <name evidence="2" type="ORF">ColLi_07262</name>
</gene>
<keyword evidence="1" id="KW-0812">Transmembrane</keyword>
<dbReference type="Proteomes" id="UP001055172">
    <property type="component" value="Unassembled WGS sequence"/>
</dbReference>
<comment type="caution">
    <text evidence="2">The sequence shown here is derived from an EMBL/GenBank/DDBJ whole genome shotgun (WGS) entry which is preliminary data.</text>
</comment>
<name>A0AA37GPE8_9PEZI</name>
<evidence type="ECO:0000256" key="1">
    <source>
        <dbReference type="SAM" id="Phobius"/>
    </source>
</evidence>
<reference evidence="2 3" key="1">
    <citation type="submission" date="2021-07" db="EMBL/GenBank/DDBJ databases">
        <title>Genome data of Colletotrichum spaethianum.</title>
        <authorList>
            <person name="Utami Y.D."/>
            <person name="Hiruma K."/>
        </authorList>
    </citation>
    <scope>NUCLEOTIDE SEQUENCE [LARGE SCALE GENOMIC DNA]</scope>
    <source>
        <strain evidence="2 3">MAFF 242679</strain>
    </source>
</reference>
<sequence>MCIYLGTMVIYALVLAAMSVLDFFKCEPGGVWMRVLGNIPWPDLQGLMILALETPVPNDRDLE</sequence>
<proteinExistence type="predicted"/>
<accession>A0AA37GPE8</accession>
<dbReference type="AlphaFoldDB" id="A0AA37GPE8"/>